<comment type="caution">
    <text evidence="2">The sequence shown here is derived from an EMBL/GenBank/DDBJ whole genome shotgun (WGS) entry which is preliminary data.</text>
</comment>
<reference evidence="2 3" key="1">
    <citation type="journal article" date="2015" name="Genome Biol.">
        <title>Comparative genomics of Steinernema reveals deeply conserved gene regulatory networks.</title>
        <authorList>
            <person name="Dillman A.R."/>
            <person name="Macchietto M."/>
            <person name="Porter C.F."/>
            <person name="Rogers A."/>
            <person name="Williams B."/>
            <person name="Antoshechkin I."/>
            <person name="Lee M.M."/>
            <person name="Goodwin Z."/>
            <person name="Lu X."/>
            <person name="Lewis E.E."/>
            <person name="Goodrich-Blair H."/>
            <person name="Stock S.P."/>
            <person name="Adams B.J."/>
            <person name="Sternberg P.W."/>
            <person name="Mortazavi A."/>
        </authorList>
    </citation>
    <scope>NUCLEOTIDE SEQUENCE [LARGE SCALE GENOMIC DNA]</scope>
    <source>
        <strain evidence="2 3">ALL</strain>
    </source>
</reference>
<feature type="compositionally biased region" description="Polar residues" evidence="1">
    <location>
        <begin position="184"/>
        <end position="232"/>
    </location>
</feature>
<keyword evidence="3" id="KW-1185">Reference proteome</keyword>
<sequence length="240" mass="25572">MGENINMAAKVAEVFLTAGHAFQKLGDLTLQLQGGSAVECDENKWNDKDVDNLRDALTRFAHDLDNISESVSSRTTRAVKADLKRQTIMNAQPMPVISSSVPISNTIIGHPTVRARPTPYPTNAVPMPKRAAQVRPTLVQPTGSSTVSRMRYAPATAGTSASIIQPKCQPGGSANPVPMIHIAPNNSNPVRPTTLSSPRNTAPGVASSSPNSFVEPAPSSSMLSQQIRTSSAPEPYRLPR</sequence>
<evidence type="ECO:0000313" key="2">
    <source>
        <dbReference type="EMBL" id="TKR83022.1"/>
    </source>
</evidence>
<protein>
    <submittedName>
        <fullName evidence="2">Uncharacterized protein</fullName>
    </submittedName>
</protein>
<organism evidence="2 3">
    <name type="scientific">Steinernema carpocapsae</name>
    <name type="common">Entomopathogenic nematode</name>
    <dbReference type="NCBI Taxonomy" id="34508"/>
    <lineage>
        <taxon>Eukaryota</taxon>
        <taxon>Metazoa</taxon>
        <taxon>Ecdysozoa</taxon>
        <taxon>Nematoda</taxon>
        <taxon>Chromadorea</taxon>
        <taxon>Rhabditida</taxon>
        <taxon>Tylenchina</taxon>
        <taxon>Panagrolaimomorpha</taxon>
        <taxon>Strongyloidoidea</taxon>
        <taxon>Steinernematidae</taxon>
        <taxon>Steinernema</taxon>
    </lineage>
</organism>
<dbReference type="OrthoDB" id="10021571at2759"/>
<gene>
    <name evidence="2" type="ORF">L596_016678</name>
</gene>
<dbReference type="Proteomes" id="UP000298663">
    <property type="component" value="Unassembled WGS sequence"/>
</dbReference>
<evidence type="ECO:0000313" key="3">
    <source>
        <dbReference type="Proteomes" id="UP000298663"/>
    </source>
</evidence>
<dbReference type="EMBL" id="AZBU02000004">
    <property type="protein sequence ID" value="TKR83022.1"/>
    <property type="molecule type" value="Genomic_DNA"/>
</dbReference>
<name>A0A4U5NJK0_STECR</name>
<proteinExistence type="predicted"/>
<evidence type="ECO:0000256" key="1">
    <source>
        <dbReference type="SAM" id="MobiDB-lite"/>
    </source>
</evidence>
<dbReference type="GO" id="GO:0071339">
    <property type="term" value="C:MLL1 complex"/>
    <property type="evidence" value="ECO:0007669"/>
    <property type="project" value="TreeGrafter"/>
</dbReference>
<dbReference type="GO" id="GO:0016589">
    <property type="term" value="C:NURF complex"/>
    <property type="evidence" value="ECO:0007669"/>
    <property type="project" value="TreeGrafter"/>
</dbReference>
<accession>A0A4U5NJK0</accession>
<dbReference type="AlphaFoldDB" id="A0A4U5NJK0"/>
<dbReference type="PANTHER" id="PTHR21397:SF2">
    <property type="entry name" value="CHROMATIN COMPLEXES SUBUNIT BAP18"/>
    <property type="match status" value="1"/>
</dbReference>
<dbReference type="PANTHER" id="PTHR21397">
    <property type="entry name" value="CHROMATIN COMPLEXES SUBUNIT BAP18-RELATED"/>
    <property type="match status" value="1"/>
</dbReference>
<feature type="region of interest" description="Disordered" evidence="1">
    <location>
        <begin position="184"/>
        <end position="240"/>
    </location>
</feature>
<dbReference type="STRING" id="34508.A0A4U5NJK0"/>
<reference evidence="2 3" key="2">
    <citation type="journal article" date="2019" name="G3 (Bethesda)">
        <title>Hybrid Assembly of the Genome of the Entomopathogenic Nematode Steinernema carpocapsae Identifies the X-Chromosome.</title>
        <authorList>
            <person name="Serra L."/>
            <person name="Macchietto M."/>
            <person name="Macias-Munoz A."/>
            <person name="McGill C.J."/>
            <person name="Rodriguez I.M."/>
            <person name="Rodriguez B."/>
            <person name="Murad R."/>
            <person name="Mortazavi A."/>
        </authorList>
    </citation>
    <scope>NUCLEOTIDE SEQUENCE [LARGE SCALE GENOMIC DNA]</scope>
    <source>
        <strain evidence="2 3">ALL</strain>
    </source>
</reference>